<feature type="region of interest" description="Disordered" evidence="1">
    <location>
        <begin position="56"/>
        <end position="119"/>
    </location>
</feature>
<organism evidence="2 3">
    <name type="scientific">Mycena albidolilacea</name>
    <dbReference type="NCBI Taxonomy" id="1033008"/>
    <lineage>
        <taxon>Eukaryota</taxon>
        <taxon>Fungi</taxon>
        <taxon>Dikarya</taxon>
        <taxon>Basidiomycota</taxon>
        <taxon>Agaricomycotina</taxon>
        <taxon>Agaricomycetes</taxon>
        <taxon>Agaricomycetidae</taxon>
        <taxon>Agaricales</taxon>
        <taxon>Marasmiineae</taxon>
        <taxon>Mycenaceae</taxon>
        <taxon>Mycena</taxon>
    </lineage>
</organism>
<evidence type="ECO:0000313" key="3">
    <source>
        <dbReference type="Proteomes" id="UP001218218"/>
    </source>
</evidence>
<feature type="compositionally biased region" description="Pro residues" evidence="1">
    <location>
        <begin position="103"/>
        <end position="119"/>
    </location>
</feature>
<gene>
    <name evidence="2" type="ORF">DFH08DRAFT_983825</name>
</gene>
<feature type="compositionally biased region" description="Basic and acidic residues" evidence="1">
    <location>
        <begin position="56"/>
        <end position="68"/>
    </location>
</feature>
<feature type="region of interest" description="Disordered" evidence="1">
    <location>
        <begin position="292"/>
        <end position="346"/>
    </location>
</feature>
<evidence type="ECO:0000313" key="2">
    <source>
        <dbReference type="EMBL" id="KAJ7369046.1"/>
    </source>
</evidence>
<name>A0AAD7AW09_9AGAR</name>
<dbReference type="AlphaFoldDB" id="A0AAD7AW09"/>
<feature type="region of interest" description="Disordered" evidence="1">
    <location>
        <begin position="629"/>
        <end position="661"/>
    </location>
</feature>
<sequence length="745" mass="80449">MQNIEQDRLPPTISGDDLPTYDDLAAQEGPNSRQVFGRWRGWIEKRAAERYLTITPEERERRRERGWGNEEMSQDALDPEPQTPTTAGLSIQTKGLRISTLSEPPPTARPEQPLPPLPPVSTVLRPTHLKMHHFGSRFLPHSTTPIRCLLPLQADRLLLIGHDEGLSVLDMYPQDWNDSGGIDLKGPEDAAVRPIWEGESVFQMLELDHTSGVVLMLVGPEPDSPLAKDPEYQRTVRMYTLASLVSLAKWAVANKGAHPLNLGTFAAQNTPTKKHRPTSSIVARGLKSLVPTAASSSGAPESSSSYQPLLTPQSSLNGGGSGSSSRPSLAAPVRPPPRTNSDESSWEMVDDLPLRWARDFVPLASAGSRLVNASVLSFALWTRDEGARTGSRGQFLAIATKNNILLYETPPNERAFRFVKEFYTPLQPKTMCFFQQTVHDIARSPTDVNNRHRRTGSNTTSSTRSISVSAPRSATTNYGTQLSIFVIFEKKAGWIRLADSAVGEMELFDATADPTTNVSNLTLTPHSPHGHGHGHARTAGGKWLLPVRCELPSRSVYVLTRGLTSHIVPCPLPTNAGGGVLRPLAVLGWRSPPAHVTPRVGDAGVLQLTALGEGSVEVVEMPLAALGSAGSGSGAGGSGNGNGNGKGKARMDEGGPVRAEEDAGGETGFLCIGGHWDDPHQGAYAMGLQRTASAASGRSFDSADSEEVVARLRREQGIYGWCRKGLADWRVFWLGGSFDEEEGDD</sequence>
<evidence type="ECO:0000256" key="1">
    <source>
        <dbReference type="SAM" id="MobiDB-lite"/>
    </source>
</evidence>
<dbReference type="EMBL" id="JARIHO010000001">
    <property type="protein sequence ID" value="KAJ7369046.1"/>
    <property type="molecule type" value="Genomic_DNA"/>
</dbReference>
<keyword evidence="3" id="KW-1185">Reference proteome</keyword>
<feature type="compositionally biased region" description="Gly residues" evidence="1">
    <location>
        <begin position="629"/>
        <end position="646"/>
    </location>
</feature>
<protein>
    <submittedName>
        <fullName evidence="2">Uncharacterized protein</fullName>
    </submittedName>
</protein>
<feature type="compositionally biased region" description="Low complexity" evidence="1">
    <location>
        <begin position="456"/>
        <end position="468"/>
    </location>
</feature>
<feature type="region of interest" description="Disordered" evidence="1">
    <location>
        <begin position="446"/>
        <end position="468"/>
    </location>
</feature>
<proteinExistence type="predicted"/>
<feature type="region of interest" description="Disordered" evidence="1">
    <location>
        <begin position="1"/>
        <end position="32"/>
    </location>
</feature>
<accession>A0AAD7AW09</accession>
<reference evidence="2" key="1">
    <citation type="submission" date="2023-03" db="EMBL/GenBank/DDBJ databases">
        <title>Massive genome expansion in bonnet fungi (Mycena s.s.) driven by repeated elements and novel gene families across ecological guilds.</title>
        <authorList>
            <consortium name="Lawrence Berkeley National Laboratory"/>
            <person name="Harder C.B."/>
            <person name="Miyauchi S."/>
            <person name="Viragh M."/>
            <person name="Kuo A."/>
            <person name="Thoen E."/>
            <person name="Andreopoulos B."/>
            <person name="Lu D."/>
            <person name="Skrede I."/>
            <person name="Drula E."/>
            <person name="Henrissat B."/>
            <person name="Morin E."/>
            <person name="Kohler A."/>
            <person name="Barry K."/>
            <person name="LaButti K."/>
            <person name="Morin E."/>
            <person name="Salamov A."/>
            <person name="Lipzen A."/>
            <person name="Mereny Z."/>
            <person name="Hegedus B."/>
            <person name="Baldrian P."/>
            <person name="Stursova M."/>
            <person name="Weitz H."/>
            <person name="Taylor A."/>
            <person name="Grigoriev I.V."/>
            <person name="Nagy L.G."/>
            <person name="Martin F."/>
            <person name="Kauserud H."/>
        </authorList>
    </citation>
    <scope>NUCLEOTIDE SEQUENCE</scope>
    <source>
        <strain evidence="2">CBHHK002</strain>
    </source>
</reference>
<feature type="compositionally biased region" description="Low complexity" evidence="1">
    <location>
        <begin position="293"/>
        <end position="305"/>
    </location>
</feature>
<comment type="caution">
    <text evidence="2">The sequence shown here is derived from an EMBL/GenBank/DDBJ whole genome shotgun (WGS) entry which is preliminary data.</text>
</comment>
<dbReference type="Proteomes" id="UP001218218">
    <property type="component" value="Unassembled WGS sequence"/>
</dbReference>
<feature type="compositionally biased region" description="Polar residues" evidence="1">
    <location>
        <begin position="83"/>
        <end position="93"/>
    </location>
</feature>
<feature type="compositionally biased region" description="Basic and acidic residues" evidence="1">
    <location>
        <begin position="649"/>
        <end position="661"/>
    </location>
</feature>